<evidence type="ECO:0000259" key="6">
    <source>
        <dbReference type="Pfam" id="PF04542"/>
    </source>
</evidence>
<dbReference type="InterPro" id="IPR013325">
    <property type="entry name" value="RNA_pol_sigma_r2"/>
</dbReference>
<dbReference type="Pfam" id="PF04545">
    <property type="entry name" value="Sigma70_r4"/>
    <property type="match status" value="1"/>
</dbReference>
<evidence type="ECO:0000256" key="4">
    <source>
        <dbReference type="ARBA" id="ARBA00023125"/>
    </source>
</evidence>
<dbReference type="KEGG" id="ark:D6B99_03945"/>
<dbReference type="GO" id="GO:0016987">
    <property type="term" value="F:sigma factor activity"/>
    <property type="evidence" value="ECO:0007669"/>
    <property type="project" value="UniProtKB-KW"/>
</dbReference>
<dbReference type="PANTHER" id="PTHR43133">
    <property type="entry name" value="RNA POLYMERASE ECF-TYPE SIGMA FACTO"/>
    <property type="match status" value="1"/>
</dbReference>
<name>A0A386HMT8_9BACT</name>
<evidence type="ECO:0000256" key="3">
    <source>
        <dbReference type="ARBA" id="ARBA00023082"/>
    </source>
</evidence>
<dbReference type="InterPro" id="IPR007630">
    <property type="entry name" value="RNA_pol_sigma70_r4"/>
</dbReference>
<dbReference type="InterPro" id="IPR014284">
    <property type="entry name" value="RNA_pol_sigma-70_dom"/>
</dbReference>
<dbReference type="Gene3D" id="1.10.1740.10">
    <property type="match status" value="1"/>
</dbReference>
<keyword evidence="3" id="KW-0731">Sigma factor</keyword>
<evidence type="ECO:0000313" key="8">
    <source>
        <dbReference type="EMBL" id="AYD46840.1"/>
    </source>
</evidence>
<evidence type="ECO:0000259" key="7">
    <source>
        <dbReference type="Pfam" id="PF04545"/>
    </source>
</evidence>
<dbReference type="Proteomes" id="UP000266118">
    <property type="component" value="Chromosome"/>
</dbReference>
<dbReference type="AlphaFoldDB" id="A0A386HMT8"/>
<evidence type="ECO:0000256" key="2">
    <source>
        <dbReference type="ARBA" id="ARBA00023015"/>
    </source>
</evidence>
<dbReference type="InterPro" id="IPR013324">
    <property type="entry name" value="RNA_pol_sigma_r3/r4-like"/>
</dbReference>
<dbReference type="InterPro" id="IPR039425">
    <property type="entry name" value="RNA_pol_sigma-70-like"/>
</dbReference>
<reference evidence="8 9" key="1">
    <citation type="submission" date="2018-09" db="EMBL/GenBank/DDBJ databases">
        <title>Arachidicoccus sp. nov., a bacterium isolated from soil.</title>
        <authorList>
            <person name="Weon H.-Y."/>
            <person name="Kwon S.-W."/>
            <person name="Lee S.A."/>
        </authorList>
    </citation>
    <scope>NUCLEOTIDE SEQUENCE [LARGE SCALE GENOMIC DNA]</scope>
    <source>
        <strain evidence="8 9">KIS59-12</strain>
    </source>
</reference>
<dbReference type="SUPFAM" id="SSF88659">
    <property type="entry name" value="Sigma3 and sigma4 domains of RNA polymerase sigma factors"/>
    <property type="match status" value="1"/>
</dbReference>
<dbReference type="PANTHER" id="PTHR43133:SF62">
    <property type="entry name" value="RNA POLYMERASE SIGMA FACTOR SIGZ"/>
    <property type="match status" value="1"/>
</dbReference>
<dbReference type="OrthoDB" id="9790423at2"/>
<dbReference type="InterPro" id="IPR036388">
    <property type="entry name" value="WH-like_DNA-bd_sf"/>
</dbReference>
<dbReference type="GO" id="GO:0006352">
    <property type="term" value="P:DNA-templated transcription initiation"/>
    <property type="evidence" value="ECO:0007669"/>
    <property type="project" value="InterPro"/>
</dbReference>
<dbReference type="Pfam" id="PF04542">
    <property type="entry name" value="Sigma70_r2"/>
    <property type="match status" value="1"/>
</dbReference>
<dbReference type="SUPFAM" id="SSF88946">
    <property type="entry name" value="Sigma2 domain of RNA polymerase sigma factors"/>
    <property type="match status" value="1"/>
</dbReference>
<dbReference type="InterPro" id="IPR007627">
    <property type="entry name" value="RNA_pol_sigma70_r2"/>
</dbReference>
<accession>A0A386HMT8</accession>
<sequence>MLKSKDERAFNYLYDNYGGALLGVIKKIISIEETALDILQEAFVKIWKNIDSYDITKGKLFTWMLNVARNLAIDMVRSKSYRNEQQNREIENNVSIENNLTTSTFVDHIGLSKVLSSLKEEYRTIIELAYFKGFTQEEISKELNIPLGTIKTRSRNALIELRAVLNT</sequence>
<proteinExistence type="inferred from homology"/>
<dbReference type="CDD" id="cd06171">
    <property type="entry name" value="Sigma70_r4"/>
    <property type="match status" value="1"/>
</dbReference>
<feature type="domain" description="RNA polymerase sigma-70 region 4" evidence="7">
    <location>
        <begin position="114"/>
        <end position="162"/>
    </location>
</feature>
<protein>
    <submittedName>
        <fullName evidence="8">RNA polymerase sigma factor</fullName>
    </submittedName>
</protein>
<keyword evidence="2" id="KW-0805">Transcription regulation</keyword>
<dbReference type="GO" id="GO:0003677">
    <property type="term" value="F:DNA binding"/>
    <property type="evidence" value="ECO:0007669"/>
    <property type="project" value="UniProtKB-KW"/>
</dbReference>
<dbReference type="NCBIfam" id="TIGR02937">
    <property type="entry name" value="sigma70-ECF"/>
    <property type="match status" value="1"/>
</dbReference>
<evidence type="ECO:0000256" key="5">
    <source>
        <dbReference type="ARBA" id="ARBA00023163"/>
    </source>
</evidence>
<dbReference type="Gene3D" id="1.10.10.10">
    <property type="entry name" value="Winged helix-like DNA-binding domain superfamily/Winged helix DNA-binding domain"/>
    <property type="match status" value="1"/>
</dbReference>
<keyword evidence="4" id="KW-0238">DNA-binding</keyword>
<evidence type="ECO:0000256" key="1">
    <source>
        <dbReference type="ARBA" id="ARBA00010641"/>
    </source>
</evidence>
<organism evidence="8 9">
    <name type="scientific">Arachidicoccus soli</name>
    <dbReference type="NCBI Taxonomy" id="2341117"/>
    <lineage>
        <taxon>Bacteria</taxon>
        <taxon>Pseudomonadati</taxon>
        <taxon>Bacteroidota</taxon>
        <taxon>Chitinophagia</taxon>
        <taxon>Chitinophagales</taxon>
        <taxon>Chitinophagaceae</taxon>
        <taxon>Arachidicoccus</taxon>
    </lineage>
</organism>
<dbReference type="EMBL" id="CP032489">
    <property type="protein sequence ID" value="AYD46840.1"/>
    <property type="molecule type" value="Genomic_DNA"/>
</dbReference>
<feature type="domain" description="RNA polymerase sigma-70 region 2" evidence="6">
    <location>
        <begin position="13"/>
        <end position="80"/>
    </location>
</feature>
<evidence type="ECO:0000313" key="9">
    <source>
        <dbReference type="Proteomes" id="UP000266118"/>
    </source>
</evidence>
<comment type="similarity">
    <text evidence="1">Belongs to the sigma-70 factor family. ECF subfamily.</text>
</comment>
<gene>
    <name evidence="8" type="ORF">D6B99_03945</name>
</gene>
<keyword evidence="5" id="KW-0804">Transcription</keyword>
<keyword evidence="9" id="KW-1185">Reference proteome</keyword>